<keyword evidence="2" id="KW-0540">Nuclease</keyword>
<dbReference type="EMBL" id="JBHSHJ010000003">
    <property type="protein sequence ID" value="MFC4788606.1"/>
    <property type="molecule type" value="Genomic_DNA"/>
</dbReference>
<dbReference type="Proteomes" id="UP001596001">
    <property type="component" value="Unassembled WGS sequence"/>
</dbReference>
<dbReference type="Gene3D" id="1.10.30.50">
    <property type="match status" value="1"/>
</dbReference>
<dbReference type="CDD" id="cd00085">
    <property type="entry name" value="HNHc"/>
    <property type="match status" value="1"/>
</dbReference>
<accession>A0ABV9QAR6</accession>
<reference evidence="3" key="1">
    <citation type="journal article" date="2019" name="Int. J. Syst. Evol. Microbiol.">
        <title>The Global Catalogue of Microorganisms (GCM) 10K type strain sequencing project: providing services to taxonomists for standard genome sequencing and annotation.</title>
        <authorList>
            <consortium name="The Broad Institute Genomics Platform"/>
            <consortium name="The Broad Institute Genome Sequencing Center for Infectious Disease"/>
            <person name="Wu L."/>
            <person name="Ma J."/>
        </authorList>
    </citation>
    <scope>NUCLEOTIDE SEQUENCE [LARGE SCALE GENOMIC DNA]</scope>
    <source>
        <strain evidence="3">CCUG 49452</strain>
    </source>
</reference>
<evidence type="ECO:0000259" key="1">
    <source>
        <dbReference type="SMART" id="SM00507"/>
    </source>
</evidence>
<sequence>MKLTTLRSSLPVLNTQRVQVLDTKAGATERIRGRGWMRQRERIGLRDHYKCAACGAIRSDHDVDHRIPLEKGGSNDDSNLQLLCSGPDRCHAKKTAAEAKARAGRGWGS</sequence>
<comment type="caution">
    <text evidence="2">The sequence shown here is derived from an EMBL/GenBank/DDBJ whole genome shotgun (WGS) entry which is preliminary data.</text>
</comment>
<dbReference type="InterPro" id="IPR003615">
    <property type="entry name" value="HNH_nuc"/>
</dbReference>
<evidence type="ECO:0000313" key="2">
    <source>
        <dbReference type="EMBL" id="MFC4788606.1"/>
    </source>
</evidence>
<gene>
    <name evidence="2" type="ORF">ACFO6X_06355</name>
</gene>
<dbReference type="RefSeq" id="WP_382431186.1">
    <property type="nucleotide sequence ID" value="NZ_JBHSHJ010000003.1"/>
</dbReference>
<keyword evidence="2" id="KW-0378">Hydrolase</keyword>
<proteinExistence type="predicted"/>
<dbReference type="InterPro" id="IPR002711">
    <property type="entry name" value="HNH"/>
</dbReference>
<feature type="domain" description="HNH nuclease" evidence="1">
    <location>
        <begin position="38"/>
        <end position="92"/>
    </location>
</feature>
<name>A0ABV9QAR6_9BURK</name>
<evidence type="ECO:0000313" key="3">
    <source>
        <dbReference type="Proteomes" id="UP001596001"/>
    </source>
</evidence>
<organism evidence="2 3">
    <name type="scientific">Giesbergeria sinuosa</name>
    <dbReference type="NCBI Taxonomy" id="80883"/>
    <lineage>
        <taxon>Bacteria</taxon>
        <taxon>Pseudomonadati</taxon>
        <taxon>Pseudomonadota</taxon>
        <taxon>Betaproteobacteria</taxon>
        <taxon>Burkholderiales</taxon>
        <taxon>Comamonadaceae</taxon>
        <taxon>Giesbergeria</taxon>
    </lineage>
</organism>
<protein>
    <submittedName>
        <fullName evidence="2">HNH endonuclease</fullName>
    </submittedName>
</protein>
<keyword evidence="2" id="KW-0255">Endonuclease</keyword>
<dbReference type="SMART" id="SM00507">
    <property type="entry name" value="HNHc"/>
    <property type="match status" value="1"/>
</dbReference>
<keyword evidence="3" id="KW-1185">Reference proteome</keyword>
<dbReference type="Pfam" id="PF01844">
    <property type="entry name" value="HNH"/>
    <property type="match status" value="1"/>
</dbReference>
<dbReference type="GO" id="GO:0004519">
    <property type="term" value="F:endonuclease activity"/>
    <property type="evidence" value="ECO:0007669"/>
    <property type="project" value="UniProtKB-KW"/>
</dbReference>